<protein>
    <submittedName>
        <fullName evidence="1">Uncharacterized protein</fullName>
    </submittedName>
</protein>
<accession>B9RLC8</accession>
<evidence type="ECO:0000313" key="1">
    <source>
        <dbReference type="EMBL" id="EEF47653.1"/>
    </source>
</evidence>
<reference evidence="2" key="1">
    <citation type="journal article" date="2010" name="Nat. Biotechnol.">
        <title>Draft genome sequence of the oilseed species Ricinus communis.</title>
        <authorList>
            <person name="Chan A.P."/>
            <person name="Crabtree J."/>
            <person name="Zhao Q."/>
            <person name="Lorenzi H."/>
            <person name="Orvis J."/>
            <person name="Puiu D."/>
            <person name="Melake-Berhan A."/>
            <person name="Jones K.M."/>
            <person name="Redman J."/>
            <person name="Chen G."/>
            <person name="Cahoon E.B."/>
            <person name="Gedil M."/>
            <person name="Stanke M."/>
            <person name="Haas B.J."/>
            <person name="Wortman J.R."/>
            <person name="Fraser-Liggett C.M."/>
            <person name="Ravel J."/>
            <person name="Rabinowicz P.D."/>
        </authorList>
    </citation>
    <scope>NUCLEOTIDE SEQUENCE [LARGE SCALE GENOMIC DNA]</scope>
    <source>
        <strain evidence="2">cv. Hale</strain>
    </source>
</reference>
<evidence type="ECO:0000313" key="2">
    <source>
        <dbReference type="Proteomes" id="UP000008311"/>
    </source>
</evidence>
<keyword evidence="2" id="KW-1185">Reference proteome</keyword>
<name>B9RLC8_RICCO</name>
<dbReference type="Proteomes" id="UP000008311">
    <property type="component" value="Unassembled WGS sequence"/>
</dbReference>
<dbReference type="AlphaFoldDB" id="B9RLC8"/>
<proteinExistence type="predicted"/>
<dbReference type="InParanoid" id="B9RLC8"/>
<dbReference type="EMBL" id="EQ973788">
    <property type="protein sequence ID" value="EEF47653.1"/>
    <property type="molecule type" value="Genomic_DNA"/>
</dbReference>
<gene>
    <name evidence="1" type="ORF">RCOM_1465110</name>
</gene>
<organism evidence="1 2">
    <name type="scientific">Ricinus communis</name>
    <name type="common">Castor bean</name>
    <dbReference type="NCBI Taxonomy" id="3988"/>
    <lineage>
        <taxon>Eukaryota</taxon>
        <taxon>Viridiplantae</taxon>
        <taxon>Streptophyta</taxon>
        <taxon>Embryophyta</taxon>
        <taxon>Tracheophyta</taxon>
        <taxon>Spermatophyta</taxon>
        <taxon>Magnoliopsida</taxon>
        <taxon>eudicotyledons</taxon>
        <taxon>Gunneridae</taxon>
        <taxon>Pentapetalae</taxon>
        <taxon>rosids</taxon>
        <taxon>fabids</taxon>
        <taxon>Malpighiales</taxon>
        <taxon>Euphorbiaceae</taxon>
        <taxon>Acalyphoideae</taxon>
        <taxon>Acalypheae</taxon>
        <taxon>Ricinus</taxon>
    </lineage>
</organism>
<sequence>MPQLAFLSASRQGNKQQPMQVTQQAFSGADKLAGSCTRSDLSPGNLWFTLNKSKAFTLPFGIAERRVMRQDKVVAQ</sequence>